<dbReference type="OrthoDB" id="1301570at2759"/>
<dbReference type="PANTHER" id="PTHR46929:SF23">
    <property type="entry name" value="L10-INTERACTING MYB DOMAIN-CONTAINING PROTEIN-LIKE"/>
    <property type="match status" value="1"/>
</dbReference>
<dbReference type="PANTHER" id="PTHR46929">
    <property type="entry name" value="EXPRESSED PROTEIN"/>
    <property type="match status" value="1"/>
</dbReference>
<evidence type="ECO:0000313" key="3">
    <source>
        <dbReference type="EMBL" id="KAJ8443829.1"/>
    </source>
</evidence>
<evidence type="ECO:0000259" key="2">
    <source>
        <dbReference type="Pfam" id="PF26138"/>
    </source>
</evidence>
<dbReference type="Pfam" id="PF26138">
    <property type="entry name" value="DUF8040"/>
    <property type="match status" value="1"/>
</dbReference>
<feature type="region of interest" description="Disordered" evidence="1">
    <location>
        <begin position="138"/>
        <end position="161"/>
    </location>
</feature>
<reference evidence="3" key="1">
    <citation type="submission" date="2022-04" db="EMBL/GenBank/DDBJ databases">
        <title>Carnegiea gigantea Genome sequencing and assembly v2.</title>
        <authorList>
            <person name="Copetti D."/>
            <person name="Sanderson M.J."/>
            <person name="Burquez A."/>
            <person name="Wojciechowski M.F."/>
        </authorList>
    </citation>
    <scope>NUCLEOTIDE SEQUENCE</scope>
    <source>
        <strain evidence="3">SGP5-SGP5p</strain>
        <tissue evidence="3">Aerial part</tissue>
    </source>
</reference>
<dbReference type="Proteomes" id="UP001153076">
    <property type="component" value="Unassembled WGS sequence"/>
</dbReference>
<proteinExistence type="predicted"/>
<sequence>MGPGPFLKLCEMLERRALLVNTKHMSAREQVLMFLHLIGHNVRFRAIGGSSFVAAADMISKKFNVKCLSDHVANHLRTVKSAWGIIAKLRNQSDCGWDENMRMIRMSPDANPTHEKYLNKKIDMYDEMAIVVGKNVARGNGAKGHESPSPPHSRHFIHIPP</sequence>
<organism evidence="3 4">
    <name type="scientific">Carnegiea gigantea</name>
    <dbReference type="NCBI Taxonomy" id="171969"/>
    <lineage>
        <taxon>Eukaryota</taxon>
        <taxon>Viridiplantae</taxon>
        <taxon>Streptophyta</taxon>
        <taxon>Embryophyta</taxon>
        <taxon>Tracheophyta</taxon>
        <taxon>Spermatophyta</taxon>
        <taxon>Magnoliopsida</taxon>
        <taxon>eudicotyledons</taxon>
        <taxon>Gunneridae</taxon>
        <taxon>Pentapetalae</taxon>
        <taxon>Caryophyllales</taxon>
        <taxon>Cactineae</taxon>
        <taxon>Cactaceae</taxon>
        <taxon>Cactoideae</taxon>
        <taxon>Echinocereeae</taxon>
        <taxon>Carnegiea</taxon>
    </lineage>
</organism>
<accession>A0A9Q1KJ69</accession>
<feature type="compositionally biased region" description="Basic residues" evidence="1">
    <location>
        <begin position="152"/>
        <end position="161"/>
    </location>
</feature>
<evidence type="ECO:0000256" key="1">
    <source>
        <dbReference type="SAM" id="MobiDB-lite"/>
    </source>
</evidence>
<keyword evidence="4" id="KW-1185">Reference proteome</keyword>
<protein>
    <recommendedName>
        <fullName evidence="2">DUF8040 domain-containing protein</fullName>
    </recommendedName>
</protein>
<dbReference type="EMBL" id="JAKOGI010000111">
    <property type="protein sequence ID" value="KAJ8443829.1"/>
    <property type="molecule type" value="Genomic_DNA"/>
</dbReference>
<comment type="caution">
    <text evidence="3">The sequence shown here is derived from an EMBL/GenBank/DDBJ whole genome shotgun (WGS) entry which is preliminary data.</text>
</comment>
<name>A0A9Q1KJ69_9CARY</name>
<gene>
    <name evidence="3" type="ORF">Cgig2_010293</name>
</gene>
<feature type="domain" description="DUF8040" evidence="2">
    <location>
        <begin position="2"/>
        <end position="64"/>
    </location>
</feature>
<dbReference type="AlphaFoldDB" id="A0A9Q1KJ69"/>
<evidence type="ECO:0000313" key="4">
    <source>
        <dbReference type="Proteomes" id="UP001153076"/>
    </source>
</evidence>
<dbReference type="InterPro" id="IPR058353">
    <property type="entry name" value="DUF8040"/>
</dbReference>